<comment type="subcellular location">
    <subcellularLocation>
        <location evidence="1 9">Mitochondrion membrane</location>
        <topology evidence="1 9">Multi-pass membrane protein</topology>
    </subcellularLocation>
</comment>
<dbReference type="PANTHER" id="PTHR11153">
    <property type="entry name" value="SIDEROFLEXIN"/>
    <property type="match status" value="1"/>
</dbReference>
<evidence type="ECO:0000313" key="10">
    <source>
        <dbReference type="Proteomes" id="UP000887566"/>
    </source>
</evidence>
<keyword evidence="3" id="KW-0813">Transport</keyword>
<keyword evidence="5" id="KW-0029">Amino-acid transport</keyword>
<evidence type="ECO:0000256" key="6">
    <source>
        <dbReference type="ARBA" id="ARBA00022989"/>
    </source>
</evidence>
<evidence type="ECO:0000256" key="3">
    <source>
        <dbReference type="ARBA" id="ARBA00022448"/>
    </source>
</evidence>
<evidence type="ECO:0000256" key="5">
    <source>
        <dbReference type="ARBA" id="ARBA00022970"/>
    </source>
</evidence>
<name>A0A914WFK5_9BILA</name>
<accession>A0A914WFK5</accession>
<dbReference type="InterPro" id="IPR004686">
    <property type="entry name" value="Mtc"/>
</dbReference>
<keyword evidence="8 9" id="KW-0472">Membrane</keyword>
<evidence type="ECO:0000256" key="4">
    <source>
        <dbReference type="ARBA" id="ARBA00022692"/>
    </source>
</evidence>
<evidence type="ECO:0000256" key="7">
    <source>
        <dbReference type="ARBA" id="ARBA00023128"/>
    </source>
</evidence>
<dbReference type="Pfam" id="PF03820">
    <property type="entry name" value="SFXNs"/>
    <property type="match status" value="1"/>
</dbReference>
<evidence type="ECO:0000256" key="8">
    <source>
        <dbReference type="ARBA" id="ARBA00023136"/>
    </source>
</evidence>
<protein>
    <recommendedName>
        <fullName evidence="9">Sidoreflexin</fullName>
    </recommendedName>
</protein>
<dbReference type="GO" id="GO:0015075">
    <property type="term" value="F:monoatomic ion transmembrane transporter activity"/>
    <property type="evidence" value="ECO:0007669"/>
    <property type="project" value="InterPro"/>
</dbReference>
<evidence type="ECO:0000256" key="2">
    <source>
        <dbReference type="ARBA" id="ARBA00005974"/>
    </source>
</evidence>
<evidence type="ECO:0000313" key="11">
    <source>
        <dbReference type="WBParaSite" id="PSAMB.scaffold4083size15771.g23459.t1"/>
    </source>
</evidence>
<comment type="similarity">
    <text evidence="2 9">Belongs to the sideroflexin family.</text>
</comment>
<feature type="transmembrane region" description="Helical" evidence="9">
    <location>
        <begin position="269"/>
        <end position="294"/>
    </location>
</feature>
<dbReference type="NCBIfam" id="TIGR00798">
    <property type="entry name" value="mtc"/>
    <property type="match status" value="1"/>
</dbReference>
<keyword evidence="6 9" id="KW-1133">Transmembrane helix</keyword>
<organism evidence="10 11">
    <name type="scientific">Plectus sambesii</name>
    <dbReference type="NCBI Taxonomy" id="2011161"/>
    <lineage>
        <taxon>Eukaryota</taxon>
        <taxon>Metazoa</taxon>
        <taxon>Ecdysozoa</taxon>
        <taxon>Nematoda</taxon>
        <taxon>Chromadorea</taxon>
        <taxon>Plectida</taxon>
        <taxon>Plectina</taxon>
        <taxon>Plectoidea</taxon>
        <taxon>Plectidae</taxon>
        <taxon>Plectus</taxon>
    </lineage>
</organism>
<evidence type="ECO:0000256" key="1">
    <source>
        <dbReference type="ARBA" id="ARBA00004225"/>
    </source>
</evidence>
<dbReference type="Proteomes" id="UP000887566">
    <property type="component" value="Unplaced"/>
</dbReference>
<dbReference type="PANTHER" id="PTHR11153:SF8">
    <property type="entry name" value="SIDEROFLEXIN-1"/>
    <property type="match status" value="1"/>
</dbReference>
<comment type="caution">
    <text evidence="9">Lacks conserved residue(s) required for the propagation of feature annotation.</text>
</comment>
<keyword evidence="10" id="KW-1185">Reference proteome</keyword>
<keyword evidence="7 9" id="KW-0496">Mitochondrion</keyword>
<dbReference type="AlphaFoldDB" id="A0A914WFK5"/>
<proteinExistence type="inferred from homology"/>
<dbReference type="WBParaSite" id="PSAMB.scaffold4083size15771.g23459.t1">
    <property type="protein sequence ID" value="PSAMB.scaffold4083size15771.g23459.t1"/>
    <property type="gene ID" value="PSAMB.scaffold4083size15771.g23459"/>
</dbReference>
<dbReference type="GO" id="GO:0140300">
    <property type="term" value="P:serine import into mitochondrion"/>
    <property type="evidence" value="ECO:0007669"/>
    <property type="project" value="TreeGrafter"/>
</dbReference>
<feature type="transmembrane region" description="Helical" evidence="9">
    <location>
        <begin position="236"/>
        <end position="257"/>
    </location>
</feature>
<keyword evidence="4 9" id="KW-0812">Transmembrane</keyword>
<evidence type="ECO:0000256" key="9">
    <source>
        <dbReference type="RuleBase" id="RU362000"/>
    </source>
</evidence>
<dbReference type="GO" id="GO:0005743">
    <property type="term" value="C:mitochondrial inner membrane"/>
    <property type="evidence" value="ECO:0007669"/>
    <property type="project" value="TreeGrafter"/>
</dbReference>
<sequence length="328" mass="36517">MAHSDQLVATLPVRPNIERPRWDQSTFWGRAKHFFTITNPANLLCTGAQLDEAKKVVEDYRHDKVAPSLTMDELWRAKHVYDSAYHPDTKEKMVLIGRMSAQVPMNMVITGCMMTFYKTTPAVVFWQWMNQSFNAIVNYTNRSGEKPIPTSQLFTSYCCATGGALAAALGLNSVVKSAPPLIGRFVPWAAVATANAINIPMMRSREIQDGITVVDENGEKLGQSQAVARRAISQVVVSRICMATPGMMIPPFIMNYLDTKPWFKQRPMLGAPIQVGLVGFFLVFATPLCCALFPQISSVSVTQLEPELQEKIARRPNPPTVVYYNKGL</sequence>
<reference evidence="11" key="1">
    <citation type="submission" date="2022-11" db="UniProtKB">
        <authorList>
            <consortium name="WormBaseParasite"/>
        </authorList>
    </citation>
    <scope>IDENTIFICATION</scope>
</reference>